<feature type="chain" id="PRO_5002207108" description="Secreted protein" evidence="1">
    <location>
        <begin position="22"/>
        <end position="133"/>
    </location>
</feature>
<feature type="signal peptide" evidence="1">
    <location>
        <begin position="1"/>
        <end position="21"/>
    </location>
</feature>
<reference evidence="2 3" key="1">
    <citation type="submission" date="2014-04" db="EMBL/GenBank/DDBJ databases">
        <authorList>
            <consortium name="DOE Joint Genome Institute"/>
            <person name="Kuo A."/>
            <person name="Ruytinx J."/>
            <person name="Rineau F."/>
            <person name="Colpaert J."/>
            <person name="Kohler A."/>
            <person name="Nagy L.G."/>
            <person name="Floudas D."/>
            <person name="Copeland A."/>
            <person name="Barry K.W."/>
            <person name="Cichocki N."/>
            <person name="Veneault-Fourrey C."/>
            <person name="LaButti K."/>
            <person name="Lindquist E.A."/>
            <person name="Lipzen A."/>
            <person name="Lundell T."/>
            <person name="Morin E."/>
            <person name="Murat C."/>
            <person name="Sun H."/>
            <person name="Tunlid A."/>
            <person name="Henrissat B."/>
            <person name="Grigoriev I.V."/>
            <person name="Hibbett D.S."/>
            <person name="Martin F."/>
            <person name="Nordberg H.P."/>
            <person name="Cantor M.N."/>
            <person name="Hua S.X."/>
        </authorList>
    </citation>
    <scope>NUCLEOTIDE SEQUENCE [LARGE SCALE GENOMIC DNA]</scope>
    <source>
        <strain evidence="2 3">UH-Slu-Lm8-n1</strain>
    </source>
</reference>
<reference evidence="3" key="2">
    <citation type="submission" date="2015-01" db="EMBL/GenBank/DDBJ databases">
        <title>Evolutionary Origins and Diversification of the Mycorrhizal Mutualists.</title>
        <authorList>
            <consortium name="DOE Joint Genome Institute"/>
            <consortium name="Mycorrhizal Genomics Consortium"/>
            <person name="Kohler A."/>
            <person name="Kuo A."/>
            <person name="Nagy L.G."/>
            <person name="Floudas D."/>
            <person name="Copeland A."/>
            <person name="Barry K.W."/>
            <person name="Cichocki N."/>
            <person name="Veneault-Fourrey C."/>
            <person name="LaButti K."/>
            <person name="Lindquist E.A."/>
            <person name="Lipzen A."/>
            <person name="Lundell T."/>
            <person name="Morin E."/>
            <person name="Murat C."/>
            <person name="Riley R."/>
            <person name="Ohm R."/>
            <person name="Sun H."/>
            <person name="Tunlid A."/>
            <person name="Henrissat B."/>
            <person name="Grigoriev I.V."/>
            <person name="Hibbett D.S."/>
            <person name="Martin F."/>
        </authorList>
    </citation>
    <scope>NUCLEOTIDE SEQUENCE [LARGE SCALE GENOMIC DNA]</scope>
    <source>
        <strain evidence="3">UH-Slu-Lm8-n1</strain>
    </source>
</reference>
<accession>A0A0D0B426</accession>
<evidence type="ECO:0008006" key="4">
    <source>
        <dbReference type="Google" id="ProtNLM"/>
    </source>
</evidence>
<evidence type="ECO:0000313" key="3">
    <source>
        <dbReference type="Proteomes" id="UP000054485"/>
    </source>
</evidence>
<protein>
    <recommendedName>
        <fullName evidence="4">Secreted protein</fullName>
    </recommendedName>
</protein>
<proteinExistence type="predicted"/>
<evidence type="ECO:0000313" key="2">
    <source>
        <dbReference type="EMBL" id="KIK41247.1"/>
    </source>
</evidence>
<keyword evidence="3" id="KW-1185">Reference proteome</keyword>
<dbReference type="AlphaFoldDB" id="A0A0D0B426"/>
<organism evidence="2 3">
    <name type="scientific">Suillus luteus UH-Slu-Lm8-n1</name>
    <dbReference type="NCBI Taxonomy" id="930992"/>
    <lineage>
        <taxon>Eukaryota</taxon>
        <taxon>Fungi</taxon>
        <taxon>Dikarya</taxon>
        <taxon>Basidiomycota</taxon>
        <taxon>Agaricomycotina</taxon>
        <taxon>Agaricomycetes</taxon>
        <taxon>Agaricomycetidae</taxon>
        <taxon>Boletales</taxon>
        <taxon>Suillineae</taxon>
        <taxon>Suillaceae</taxon>
        <taxon>Suillus</taxon>
    </lineage>
</organism>
<gene>
    <name evidence="2" type="ORF">CY34DRAFT_219057</name>
</gene>
<sequence>MCRKYSLTLVGDFSFLFLASAFPTQNNQSIAHLSSTWNNLTKSLHAGRRGVCQPRWLMFPPGLIGLCECWYKLSIKMKRHVRILIFRCPLTVRCVTAFYMFSTNLSTSDPSTRRTASLYLHRTMIVFVAQYCT</sequence>
<dbReference type="InParanoid" id="A0A0D0B426"/>
<dbReference type="OrthoDB" id="10529865at2759"/>
<evidence type="ECO:0000256" key="1">
    <source>
        <dbReference type="SAM" id="SignalP"/>
    </source>
</evidence>
<keyword evidence="1" id="KW-0732">Signal</keyword>
<name>A0A0D0B426_9AGAM</name>
<dbReference type="HOGENOM" id="CLU_1908082_0_0_1"/>
<dbReference type="EMBL" id="KN835274">
    <property type="protein sequence ID" value="KIK41247.1"/>
    <property type="molecule type" value="Genomic_DNA"/>
</dbReference>
<dbReference type="Proteomes" id="UP000054485">
    <property type="component" value="Unassembled WGS sequence"/>
</dbReference>